<keyword evidence="3" id="KW-1185">Reference proteome</keyword>
<dbReference type="SUPFAM" id="SSF53474">
    <property type="entry name" value="alpha/beta-Hydrolases"/>
    <property type="match status" value="1"/>
</dbReference>
<dbReference type="PANTHER" id="PTHR43798">
    <property type="entry name" value="MONOACYLGLYCEROL LIPASE"/>
    <property type="match status" value="1"/>
</dbReference>
<protein>
    <submittedName>
        <fullName evidence="2">Alpha/beta hydrolase</fullName>
    </submittedName>
</protein>
<dbReference type="InterPro" id="IPR029058">
    <property type="entry name" value="AB_hydrolase_fold"/>
</dbReference>
<gene>
    <name evidence="2" type="ORF">LVJ94_03450</name>
</gene>
<proteinExistence type="predicted"/>
<accession>A0ABZ2LP31</accession>
<dbReference type="InterPro" id="IPR050266">
    <property type="entry name" value="AB_hydrolase_sf"/>
</dbReference>
<dbReference type="Pfam" id="PF00561">
    <property type="entry name" value="Abhydrolase_1"/>
    <property type="match status" value="1"/>
</dbReference>
<dbReference type="PANTHER" id="PTHR43798:SF33">
    <property type="entry name" value="HYDROLASE, PUTATIVE (AFU_ORTHOLOGUE AFUA_2G14860)-RELATED"/>
    <property type="match status" value="1"/>
</dbReference>
<reference evidence="2" key="1">
    <citation type="submission" date="2021-12" db="EMBL/GenBank/DDBJ databases">
        <title>Discovery of the Pendulisporaceae a myxobacterial family with distinct sporulation behavior and unique specialized metabolism.</title>
        <authorList>
            <person name="Garcia R."/>
            <person name="Popoff A."/>
            <person name="Bader C.D."/>
            <person name="Loehr J."/>
            <person name="Walesch S."/>
            <person name="Walt C."/>
            <person name="Boldt J."/>
            <person name="Bunk B."/>
            <person name="Haeckl F.J.F.P.J."/>
            <person name="Gunesch A.P."/>
            <person name="Birkelbach J."/>
            <person name="Nuebel U."/>
            <person name="Pietschmann T."/>
            <person name="Bach T."/>
            <person name="Mueller R."/>
        </authorList>
    </citation>
    <scope>NUCLEOTIDE SEQUENCE</scope>
    <source>
        <strain evidence="2">MSr11367</strain>
    </source>
</reference>
<dbReference type="Proteomes" id="UP001374803">
    <property type="component" value="Chromosome"/>
</dbReference>
<dbReference type="InterPro" id="IPR000639">
    <property type="entry name" value="Epox_hydrolase-like"/>
</dbReference>
<sequence length="271" mass="30031">MAHPGGPGGGWGYLRMPEVEKFATVVYIEPIGTGASARLPNPADYGRERDTATVEGLRAHLGLENVVLLGHSYGGFVALDYALAYPNHLRGLVLYDTAPTTGPDFQKDVEANKKWFENEPWYADATSALSDVRKAESDEELTTTFRRAVPLYVANWTERHKEFEASAPPLLLYLERAQRRKAHGPPADKPSKPFDVRPRLGEIQVPTLILVGQKDFICSEKMANVMHQGIPGSRLVVFERIGHLAHSESPAEHARALRVFLDGVDRAPKQN</sequence>
<dbReference type="InterPro" id="IPR000073">
    <property type="entry name" value="AB_hydrolase_1"/>
</dbReference>
<dbReference type="PRINTS" id="PR00412">
    <property type="entry name" value="EPOXHYDRLASE"/>
</dbReference>
<dbReference type="GO" id="GO:0016787">
    <property type="term" value="F:hydrolase activity"/>
    <property type="evidence" value="ECO:0007669"/>
    <property type="project" value="UniProtKB-KW"/>
</dbReference>
<evidence type="ECO:0000259" key="1">
    <source>
        <dbReference type="Pfam" id="PF00561"/>
    </source>
</evidence>
<evidence type="ECO:0000313" key="2">
    <source>
        <dbReference type="EMBL" id="WXB10677.1"/>
    </source>
</evidence>
<dbReference type="EMBL" id="CP089983">
    <property type="protein sequence ID" value="WXB10677.1"/>
    <property type="molecule type" value="Genomic_DNA"/>
</dbReference>
<dbReference type="RefSeq" id="WP_394840352.1">
    <property type="nucleotide sequence ID" value="NZ_CP089929.1"/>
</dbReference>
<dbReference type="Gene3D" id="3.40.50.1820">
    <property type="entry name" value="alpha/beta hydrolase"/>
    <property type="match status" value="1"/>
</dbReference>
<evidence type="ECO:0000313" key="3">
    <source>
        <dbReference type="Proteomes" id="UP001374803"/>
    </source>
</evidence>
<keyword evidence="2" id="KW-0378">Hydrolase</keyword>
<feature type="domain" description="AB hydrolase-1" evidence="1">
    <location>
        <begin position="3"/>
        <end position="250"/>
    </location>
</feature>
<organism evidence="2 3">
    <name type="scientific">Pendulispora rubella</name>
    <dbReference type="NCBI Taxonomy" id="2741070"/>
    <lineage>
        <taxon>Bacteria</taxon>
        <taxon>Pseudomonadati</taxon>
        <taxon>Myxococcota</taxon>
        <taxon>Myxococcia</taxon>
        <taxon>Myxococcales</taxon>
        <taxon>Sorangiineae</taxon>
        <taxon>Pendulisporaceae</taxon>
        <taxon>Pendulispora</taxon>
    </lineage>
</organism>
<name>A0ABZ2LP31_9BACT</name>